<dbReference type="OrthoDB" id="412109at2759"/>
<dbReference type="AlphaFoldDB" id="A0A4S8MM51"/>
<dbReference type="Proteomes" id="UP000297245">
    <property type="component" value="Unassembled WGS sequence"/>
</dbReference>
<evidence type="ECO:0000313" key="2">
    <source>
        <dbReference type="Proteomes" id="UP000297245"/>
    </source>
</evidence>
<accession>A0A4S8MM51</accession>
<protein>
    <submittedName>
        <fullName evidence="1">Uncharacterized protein</fullName>
    </submittedName>
</protein>
<dbReference type="EMBL" id="ML179061">
    <property type="protein sequence ID" value="THV03925.1"/>
    <property type="molecule type" value="Genomic_DNA"/>
</dbReference>
<proteinExistence type="predicted"/>
<name>A0A4S8MM51_DENBC</name>
<evidence type="ECO:0000313" key="1">
    <source>
        <dbReference type="EMBL" id="THV03925.1"/>
    </source>
</evidence>
<keyword evidence="2" id="KW-1185">Reference proteome</keyword>
<sequence>MERERLNRAAKTMTKDDVIAMFDNHERLWQRMSTTDQLRWDHFPWPMFKRPASPEEITLTAISAYILSPHYPEKDKSRPEKDRIKEHIRRWHPDRFETKMLPKVIESDKEKVREGAGFVVRSLNDLLTKSNTRLF</sequence>
<reference evidence="1 2" key="1">
    <citation type="journal article" date="2019" name="Nat. Ecol. Evol.">
        <title>Megaphylogeny resolves global patterns of mushroom evolution.</title>
        <authorList>
            <person name="Varga T."/>
            <person name="Krizsan K."/>
            <person name="Foldi C."/>
            <person name="Dima B."/>
            <person name="Sanchez-Garcia M."/>
            <person name="Sanchez-Ramirez S."/>
            <person name="Szollosi G.J."/>
            <person name="Szarkandi J.G."/>
            <person name="Papp V."/>
            <person name="Albert L."/>
            <person name="Andreopoulos W."/>
            <person name="Angelini C."/>
            <person name="Antonin V."/>
            <person name="Barry K.W."/>
            <person name="Bougher N.L."/>
            <person name="Buchanan P."/>
            <person name="Buyck B."/>
            <person name="Bense V."/>
            <person name="Catcheside P."/>
            <person name="Chovatia M."/>
            <person name="Cooper J."/>
            <person name="Damon W."/>
            <person name="Desjardin D."/>
            <person name="Finy P."/>
            <person name="Geml J."/>
            <person name="Haridas S."/>
            <person name="Hughes K."/>
            <person name="Justo A."/>
            <person name="Karasinski D."/>
            <person name="Kautmanova I."/>
            <person name="Kiss B."/>
            <person name="Kocsube S."/>
            <person name="Kotiranta H."/>
            <person name="LaButti K.M."/>
            <person name="Lechner B.E."/>
            <person name="Liimatainen K."/>
            <person name="Lipzen A."/>
            <person name="Lukacs Z."/>
            <person name="Mihaltcheva S."/>
            <person name="Morgado L.N."/>
            <person name="Niskanen T."/>
            <person name="Noordeloos M.E."/>
            <person name="Ohm R.A."/>
            <person name="Ortiz-Santana B."/>
            <person name="Ovrebo C."/>
            <person name="Racz N."/>
            <person name="Riley R."/>
            <person name="Savchenko A."/>
            <person name="Shiryaev A."/>
            <person name="Soop K."/>
            <person name="Spirin V."/>
            <person name="Szebenyi C."/>
            <person name="Tomsovsky M."/>
            <person name="Tulloss R.E."/>
            <person name="Uehling J."/>
            <person name="Grigoriev I.V."/>
            <person name="Vagvolgyi C."/>
            <person name="Papp T."/>
            <person name="Martin F.M."/>
            <person name="Miettinen O."/>
            <person name="Hibbett D.S."/>
            <person name="Nagy L.G."/>
        </authorList>
    </citation>
    <scope>NUCLEOTIDE SEQUENCE [LARGE SCALE GENOMIC DNA]</scope>
    <source>
        <strain evidence="1 2">CBS 962.96</strain>
    </source>
</reference>
<organism evidence="1 2">
    <name type="scientific">Dendrothele bispora (strain CBS 962.96)</name>
    <dbReference type="NCBI Taxonomy" id="1314807"/>
    <lineage>
        <taxon>Eukaryota</taxon>
        <taxon>Fungi</taxon>
        <taxon>Dikarya</taxon>
        <taxon>Basidiomycota</taxon>
        <taxon>Agaricomycotina</taxon>
        <taxon>Agaricomycetes</taxon>
        <taxon>Agaricomycetidae</taxon>
        <taxon>Agaricales</taxon>
        <taxon>Agaricales incertae sedis</taxon>
        <taxon>Dendrothele</taxon>
    </lineage>
</organism>
<gene>
    <name evidence="1" type="ORF">K435DRAFT_774588</name>
</gene>